<organism evidence="2 3">
    <name type="scientific">Pirellulimonas nuda</name>
    <dbReference type="NCBI Taxonomy" id="2528009"/>
    <lineage>
        <taxon>Bacteria</taxon>
        <taxon>Pseudomonadati</taxon>
        <taxon>Planctomycetota</taxon>
        <taxon>Planctomycetia</taxon>
        <taxon>Pirellulales</taxon>
        <taxon>Lacipirellulaceae</taxon>
        <taxon>Pirellulimonas</taxon>
    </lineage>
</organism>
<dbReference type="Gene3D" id="3.10.350.10">
    <property type="entry name" value="LysM domain"/>
    <property type="match status" value="1"/>
</dbReference>
<keyword evidence="3" id="KW-1185">Reference proteome</keyword>
<accession>A0A518D9G6</accession>
<dbReference type="EMBL" id="CP036291">
    <property type="protein sequence ID" value="QDU88121.1"/>
    <property type="molecule type" value="Genomic_DNA"/>
</dbReference>
<dbReference type="AlphaFoldDB" id="A0A518D9G6"/>
<dbReference type="OrthoDB" id="292277at2"/>
<feature type="region of interest" description="Disordered" evidence="1">
    <location>
        <begin position="188"/>
        <end position="230"/>
    </location>
</feature>
<gene>
    <name evidence="2" type="ORF">Pla175_14920</name>
</gene>
<proteinExistence type="predicted"/>
<dbReference type="InterPro" id="IPR036779">
    <property type="entry name" value="LysM_dom_sf"/>
</dbReference>
<feature type="region of interest" description="Disordered" evidence="1">
    <location>
        <begin position="295"/>
        <end position="319"/>
    </location>
</feature>
<feature type="region of interest" description="Disordered" evidence="1">
    <location>
        <begin position="113"/>
        <end position="133"/>
    </location>
</feature>
<dbReference type="RefSeq" id="WP_145282709.1">
    <property type="nucleotide sequence ID" value="NZ_CP036291.1"/>
</dbReference>
<protein>
    <submittedName>
        <fullName evidence="2">LysM domain/BON superfamily protein</fullName>
    </submittedName>
</protein>
<feature type="compositionally biased region" description="Basic and acidic residues" evidence="1">
    <location>
        <begin position="297"/>
        <end position="306"/>
    </location>
</feature>
<dbReference type="Proteomes" id="UP000317429">
    <property type="component" value="Chromosome"/>
</dbReference>
<sequence>MTLAAKSLFALVLVVAGFVGAKAFGPPSPGPEFWDRFALPAAPPAATELSAPSADWAANALEQLAGLEGLREARPGGLELAEAPAPLDPWQLSSSKFSDNFVTPAVATLDRSHLEPVSPNPAPDRQAPQAAPTAEAWYAAAPLPYMPDLPAAAPENAWGGGSGAVASPWDRQPPQLLNESTAPLALKQHEPAPNRPPAPGPEHRVASRQPWNQPPGASGDEQGSRTHVLTDGDTLPKLAERYLGSAELWPALYEANRSVLSHPELLPIGVEIIAPSSARVVQGSVVGDSLEPVRQWRGGDEAEPPRARLLAPTSADTAW</sequence>
<evidence type="ECO:0000313" key="2">
    <source>
        <dbReference type="EMBL" id="QDU88121.1"/>
    </source>
</evidence>
<feature type="compositionally biased region" description="Low complexity" evidence="1">
    <location>
        <begin position="123"/>
        <end position="133"/>
    </location>
</feature>
<evidence type="ECO:0000256" key="1">
    <source>
        <dbReference type="SAM" id="MobiDB-lite"/>
    </source>
</evidence>
<name>A0A518D9G6_9BACT</name>
<evidence type="ECO:0000313" key="3">
    <source>
        <dbReference type="Proteomes" id="UP000317429"/>
    </source>
</evidence>
<dbReference type="KEGG" id="pnd:Pla175_14920"/>
<reference evidence="2 3" key="1">
    <citation type="submission" date="2019-02" db="EMBL/GenBank/DDBJ databases">
        <title>Deep-cultivation of Planctomycetes and their phenomic and genomic characterization uncovers novel biology.</title>
        <authorList>
            <person name="Wiegand S."/>
            <person name="Jogler M."/>
            <person name="Boedeker C."/>
            <person name="Pinto D."/>
            <person name="Vollmers J."/>
            <person name="Rivas-Marin E."/>
            <person name="Kohn T."/>
            <person name="Peeters S.H."/>
            <person name="Heuer A."/>
            <person name="Rast P."/>
            <person name="Oberbeckmann S."/>
            <person name="Bunk B."/>
            <person name="Jeske O."/>
            <person name="Meyerdierks A."/>
            <person name="Storesund J.E."/>
            <person name="Kallscheuer N."/>
            <person name="Luecker S."/>
            <person name="Lage O.M."/>
            <person name="Pohl T."/>
            <person name="Merkel B.J."/>
            <person name="Hornburger P."/>
            <person name="Mueller R.-W."/>
            <person name="Bruemmer F."/>
            <person name="Labrenz M."/>
            <person name="Spormann A.M."/>
            <person name="Op den Camp H."/>
            <person name="Overmann J."/>
            <person name="Amann R."/>
            <person name="Jetten M.S.M."/>
            <person name="Mascher T."/>
            <person name="Medema M.H."/>
            <person name="Devos D.P."/>
            <person name="Kaster A.-K."/>
            <person name="Ovreas L."/>
            <person name="Rohde M."/>
            <person name="Galperin M.Y."/>
            <person name="Jogler C."/>
        </authorList>
    </citation>
    <scope>NUCLEOTIDE SEQUENCE [LARGE SCALE GENOMIC DNA]</scope>
    <source>
        <strain evidence="2 3">Pla175</strain>
    </source>
</reference>